<keyword evidence="1" id="KW-1133">Transmembrane helix</keyword>
<organism evidence="2 3">
    <name type="scientific">Photobacterium angustum</name>
    <dbReference type="NCBI Taxonomy" id="661"/>
    <lineage>
        <taxon>Bacteria</taxon>
        <taxon>Pseudomonadati</taxon>
        <taxon>Pseudomonadota</taxon>
        <taxon>Gammaproteobacteria</taxon>
        <taxon>Vibrionales</taxon>
        <taxon>Vibrionaceae</taxon>
        <taxon>Photobacterium</taxon>
    </lineage>
</organism>
<evidence type="ECO:0000313" key="3">
    <source>
        <dbReference type="Proteomes" id="UP000241440"/>
    </source>
</evidence>
<sequence>MAGNLFSCLHQDGVNVSTAAIFLILYLIPVLSFAGTIGTYMLLHGESLSHPLINVVLLIVASGFIVSSYLSVKLISKLVSEKVMYFGIVFTVLAWLLGVIAVVFYLVMFKDLFSI</sequence>
<protein>
    <submittedName>
        <fullName evidence="2">Uncharacterized protein</fullName>
    </submittedName>
</protein>
<feature type="transmembrane region" description="Helical" evidence="1">
    <location>
        <begin position="20"/>
        <end position="43"/>
    </location>
</feature>
<reference evidence="2 3" key="1">
    <citation type="submission" date="2018-01" db="EMBL/GenBank/DDBJ databases">
        <title>Whole genome sequencing of Histamine producing bacteria.</title>
        <authorList>
            <person name="Butler K."/>
        </authorList>
    </citation>
    <scope>NUCLEOTIDE SEQUENCE [LARGE SCALE GENOMIC DNA]</scope>
    <source>
        <strain evidence="2 3">A2-1</strain>
    </source>
</reference>
<keyword evidence="1" id="KW-0472">Membrane</keyword>
<comment type="caution">
    <text evidence="2">The sequence shown here is derived from an EMBL/GenBank/DDBJ whole genome shotgun (WGS) entry which is preliminary data.</text>
</comment>
<evidence type="ECO:0000313" key="2">
    <source>
        <dbReference type="EMBL" id="PSX10037.1"/>
    </source>
</evidence>
<dbReference type="Proteomes" id="UP000241440">
    <property type="component" value="Unassembled WGS sequence"/>
</dbReference>
<keyword evidence="1" id="KW-0812">Transmembrane</keyword>
<proteinExistence type="predicted"/>
<dbReference type="AlphaFoldDB" id="A0A855SHD4"/>
<feature type="transmembrane region" description="Helical" evidence="1">
    <location>
        <begin position="84"/>
        <end position="107"/>
    </location>
</feature>
<evidence type="ECO:0000256" key="1">
    <source>
        <dbReference type="SAM" id="Phobius"/>
    </source>
</evidence>
<dbReference type="EMBL" id="PYOY01000001">
    <property type="protein sequence ID" value="PSX10037.1"/>
    <property type="molecule type" value="Genomic_DNA"/>
</dbReference>
<gene>
    <name evidence="2" type="ORF">C0W41_04355</name>
</gene>
<accession>A0A855SHD4</accession>
<feature type="transmembrane region" description="Helical" evidence="1">
    <location>
        <begin position="52"/>
        <end position="72"/>
    </location>
</feature>
<name>A0A855SHD4_PHOAN</name>